<reference evidence="2 3" key="1">
    <citation type="submission" date="2015-01" db="EMBL/GenBank/DDBJ databases">
        <title>Enhanced salinomycin production by adjusting the supply of polyketide extender units in Streptomyce albus DSM 41398.</title>
        <authorList>
            <person name="Lu C."/>
        </authorList>
    </citation>
    <scope>NUCLEOTIDE SEQUENCE [LARGE SCALE GENOMIC DNA]</scope>
    <source>
        <strain evidence="3">ATCC 21838 / DSM 41398 / FERM P-419 / JCM 4703 / NBRC 107858</strain>
    </source>
</reference>
<accession>A0A0B5F5Z3</accession>
<keyword evidence="1" id="KW-0812">Transmembrane</keyword>
<keyword evidence="3" id="KW-1185">Reference proteome</keyword>
<dbReference type="AlphaFoldDB" id="A0A0B5F5Z3"/>
<protein>
    <submittedName>
        <fullName evidence="2">Putative ABC transporter permease</fullName>
    </submittedName>
</protein>
<dbReference type="Proteomes" id="UP000031523">
    <property type="component" value="Chromosome"/>
</dbReference>
<sequence>MPRRGLLYGAKTAVILGAALLTGLATGFLSFLAGQAFLGSEALTLGDPGVLRACAGAGIQLALMALLAAGLTVLLRSAVTVLSLLIPFLLIVSFVVGDIAGGAAAYLPDRAGQQVLHTHPEGPLGAWQGLAVCAAWAALAALAGWWAIRRRDA</sequence>
<dbReference type="EMBL" id="CP010519">
    <property type="protein sequence ID" value="AJE87005.1"/>
    <property type="molecule type" value="Genomic_DNA"/>
</dbReference>
<proteinExistence type="predicted"/>
<dbReference type="KEGG" id="sals:SLNWT_6629"/>
<evidence type="ECO:0000256" key="1">
    <source>
        <dbReference type="SAM" id="Phobius"/>
    </source>
</evidence>
<feature type="transmembrane region" description="Helical" evidence="1">
    <location>
        <begin position="127"/>
        <end position="148"/>
    </location>
</feature>
<keyword evidence="1" id="KW-1133">Transmembrane helix</keyword>
<keyword evidence="1" id="KW-0472">Membrane</keyword>
<evidence type="ECO:0000313" key="3">
    <source>
        <dbReference type="Proteomes" id="UP000031523"/>
    </source>
</evidence>
<organism evidence="2 3">
    <name type="scientific">Streptomyces albus (strain ATCC 21838 / DSM 41398 / FERM P-419 / JCM 4703 / NBRC 107858)</name>
    <dbReference type="NCBI Taxonomy" id="1081613"/>
    <lineage>
        <taxon>Bacteria</taxon>
        <taxon>Bacillati</taxon>
        <taxon>Actinomycetota</taxon>
        <taxon>Actinomycetes</taxon>
        <taxon>Kitasatosporales</taxon>
        <taxon>Streptomycetaceae</taxon>
        <taxon>Streptomyces</taxon>
    </lineage>
</organism>
<feature type="transmembrane region" description="Helical" evidence="1">
    <location>
        <begin position="82"/>
        <end position="107"/>
    </location>
</feature>
<evidence type="ECO:0000313" key="2">
    <source>
        <dbReference type="EMBL" id="AJE87005.1"/>
    </source>
</evidence>
<name>A0A0B5F5Z3_STRA4</name>
<feature type="transmembrane region" description="Helical" evidence="1">
    <location>
        <begin position="12"/>
        <end position="38"/>
    </location>
</feature>
<feature type="transmembrane region" description="Helical" evidence="1">
    <location>
        <begin position="50"/>
        <end position="75"/>
    </location>
</feature>
<gene>
    <name evidence="2" type="ORF">SLNWT_6629</name>
</gene>